<dbReference type="EMBL" id="JBAWKB010000001">
    <property type="protein sequence ID" value="MFH6770569.1"/>
    <property type="molecule type" value="Genomic_DNA"/>
</dbReference>
<dbReference type="InterPro" id="IPR031680">
    <property type="entry name" value="Hepar_II_III_N"/>
</dbReference>
<dbReference type="GO" id="GO:0016829">
    <property type="term" value="F:lyase activity"/>
    <property type="evidence" value="ECO:0007669"/>
    <property type="project" value="UniProtKB-KW"/>
</dbReference>
<reference evidence="7 8" key="1">
    <citation type="submission" date="2024-02" db="EMBL/GenBank/DDBJ databases">
        <title>A Gaetbulibacter species isolated from tidal flats and genomic insights of their niches.</title>
        <authorList>
            <person name="Ye Y."/>
        </authorList>
    </citation>
    <scope>NUCLEOTIDE SEQUENCE [LARGE SCALE GENOMIC DNA]</scope>
    <source>
        <strain evidence="7 8">KYW382</strain>
    </source>
</reference>
<organism evidence="7 8">
    <name type="scientific">Gaetbulibacter aestuarii</name>
    <dbReference type="NCBI Taxonomy" id="1502358"/>
    <lineage>
        <taxon>Bacteria</taxon>
        <taxon>Pseudomonadati</taxon>
        <taxon>Bacteroidota</taxon>
        <taxon>Flavobacteriia</taxon>
        <taxon>Flavobacteriales</taxon>
        <taxon>Flavobacteriaceae</taxon>
        <taxon>Gaetbulibacter</taxon>
    </lineage>
</organism>
<feature type="domain" description="Heparin-sulfate lyase N-terminal" evidence="6">
    <location>
        <begin position="199"/>
        <end position="283"/>
    </location>
</feature>
<dbReference type="PANTHER" id="PTHR39210:SF1">
    <property type="entry name" value="HEPARIN-SULFATE LYASE"/>
    <property type="match status" value="1"/>
</dbReference>
<evidence type="ECO:0000256" key="2">
    <source>
        <dbReference type="ARBA" id="ARBA00022729"/>
    </source>
</evidence>
<evidence type="ECO:0000313" key="8">
    <source>
        <dbReference type="Proteomes" id="UP001610100"/>
    </source>
</evidence>
<dbReference type="RefSeq" id="WP_344738885.1">
    <property type="nucleotide sequence ID" value="NZ_BAABAY010000001.1"/>
</dbReference>
<keyword evidence="8" id="KW-1185">Reference proteome</keyword>
<evidence type="ECO:0000256" key="4">
    <source>
        <dbReference type="ARBA" id="ARBA00023239"/>
    </source>
</evidence>
<dbReference type="Pfam" id="PF07940">
    <property type="entry name" value="Hepar_II_III_C"/>
    <property type="match status" value="1"/>
</dbReference>
<evidence type="ECO:0000256" key="1">
    <source>
        <dbReference type="ARBA" id="ARBA00004418"/>
    </source>
</evidence>
<comment type="caution">
    <text evidence="7">The sequence shown here is derived from an EMBL/GenBank/DDBJ whole genome shotgun (WGS) entry which is preliminary data.</text>
</comment>
<name>A0ABW7MUQ9_9FLAO</name>
<dbReference type="Gene3D" id="2.70.98.70">
    <property type="match status" value="1"/>
</dbReference>
<dbReference type="SUPFAM" id="SSF48230">
    <property type="entry name" value="Chondroitin AC/alginate lyase"/>
    <property type="match status" value="1"/>
</dbReference>
<gene>
    <name evidence="7" type="ORF">V8G58_01385</name>
</gene>
<accession>A0ABW7MUQ9</accession>
<evidence type="ECO:0000259" key="6">
    <source>
        <dbReference type="Pfam" id="PF16889"/>
    </source>
</evidence>
<sequence>MRKFKLYFYTIKYLKCEQIYFRIYYLIRGKVSKKEYKKGLKRELKPIIWNDFLFNEKSYFGDDCFKFLNIKHCFNKKIDWNYLEYGKLWTFNLNYFDFLNQEGSNPEQGIRLINDFITNDATLKEGKESYTISLRGINWIKFLSKHNIINQEIDQKLYNHFQRLLDNLELQFLGNHYLENGFALLFGAYYFQDNQFYLASKKILNKELEEQVLADGAHIELSPMYHQTMLHRVLDCIHLMQNNNLWEGGKLLLFLKNKAKKMLSWLQSVTFKNGNIPMVNDSAFGIAPSSEALFKYATFLGISWEEGKLLESGYRKIEKGNYELFLDVGEVGASYLPAHIHSDTFNFELYVDKKPIIVDTGTSTYEKNELRQLQRSTKSHNTVQINSIEQSEIWGGFRVARRAKIVNLIENEKQIEATHDGYKKLNILHTRNYSFKGDKISITDLLSKVSKFETNAFFHFHPECYIEKSSLNNSLLINDKIKLDFNGDIKSLEVLDYEYCIGFNQTKKANFLKISFDKRLETQIYI</sequence>
<dbReference type="Pfam" id="PF16889">
    <property type="entry name" value="Hepar_II_III_N"/>
    <property type="match status" value="1"/>
</dbReference>
<evidence type="ECO:0000256" key="3">
    <source>
        <dbReference type="ARBA" id="ARBA00022764"/>
    </source>
</evidence>
<dbReference type="InterPro" id="IPR008929">
    <property type="entry name" value="Chondroitin_lyas"/>
</dbReference>
<evidence type="ECO:0000259" key="5">
    <source>
        <dbReference type="Pfam" id="PF07940"/>
    </source>
</evidence>
<keyword evidence="2" id="KW-0732">Signal</keyword>
<protein>
    <submittedName>
        <fullName evidence="7">Alginate lyase family protein</fullName>
    </submittedName>
</protein>
<dbReference type="PANTHER" id="PTHR39210">
    <property type="entry name" value="HEPARIN-SULFATE LYASE"/>
    <property type="match status" value="1"/>
</dbReference>
<dbReference type="Gene3D" id="1.50.10.100">
    <property type="entry name" value="Chondroitin AC/alginate lyase"/>
    <property type="match status" value="1"/>
</dbReference>
<dbReference type="Proteomes" id="UP001610100">
    <property type="component" value="Unassembled WGS sequence"/>
</dbReference>
<keyword evidence="4 7" id="KW-0456">Lyase</keyword>
<comment type="subcellular location">
    <subcellularLocation>
        <location evidence="1">Periplasm</location>
    </subcellularLocation>
</comment>
<proteinExistence type="predicted"/>
<evidence type="ECO:0000313" key="7">
    <source>
        <dbReference type="EMBL" id="MFH6770569.1"/>
    </source>
</evidence>
<feature type="domain" description="Heparinase II/III-like C-terminal" evidence="5">
    <location>
        <begin position="308"/>
        <end position="486"/>
    </location>
</feature>
<dbReference type="InterPro" id="IPR012480">
    <property type="entry name" value="Hepar_II_III_C"/>
</dbReference>
<keyword evidence="3" id="KW-0574">Periplasm</keyword>